<name>A0A1J5N6Z2_9BACT</name>
<dbReference type="RefSeq" id="WP_071546886.1">
    <property type="nucleotide sequence ID" value="NZ_LKAQ01000004.1"/>
</dbReference>
<proteinExistence type="predicted"/>
<dbReference type="EMBL" id="LKAQ01000004">
    <property type="protein sequence ID" value="OIQ51403.1"/>
    <property type="molecule type" value="Genomic_DNA"/>
</dbReference>
<sequence>MSNLHDTKSKEAVIAQAVRHINHHGGGFDAWFVGIEEKGSDRDAKNDRHPIHFLLPSEDDAKAAMSQLLDLGLQADDEYGVQPVILFVYTPK</sequence>
<evidence type="ECO:0000313" key="2">
    <source>
        <dbReference type="Proteomes" id="UP000181901"/>
    </source>
</evidence>
<dbReference type="AlphaFoldDB" id="A0A1J5N6Z2"/>
<dbReference type="Proteomes" id="UP000181901">
    <property type="component" value="Unassembled WGS sequence"/>
</dbReference>
<reference evidence="1 2" key="1">
    <citation type="submission" date="2015-09" db="EMBL/GenBank/DDBJ databases">
        <title>Genome of Desulfovibrio dechloracetivorans BerOc1, a mercury methylating strain isolated from highly hydrocarbons and metals contaminated coastal sediments.</title>
        <authorList>
            <person name="Goni Urriza M."/>
            <person name="Gassie C."/>
            <person name="Bouchez O."/>
            <person name="Klopp C."/>
            <person name="Ranchou-Peyruse A."/>
            <person name="Remy G."/>
        </authorList>
    </citation>
    <scope>NUCLEOTIDE SEQUENCE [LARGE SCALE GENOMIC DNA]</scope>
    <source>
        <strain evidence="1 2">BerOc1</strain>
    </source>
</reference>
<accession>A0A1J5N6Z2</accession>
<gene>
    <name evidence="1" type="ORF">BerOc1_03356</name>
</gene>
<protein>
    <submittedName>
        <fullName evidence="1">Uncharacterized protein</fullName>
    </submittedName>
</protein>
<keyword evidence="2" id="KW-1185">Reference proteome</keyword>
<dbReference type="OrthoDB" id="5465245at2"/>
<evidence type="ECO:0000313" key="1">
    <source>
        <dbReference type="EMBL" id="OIQ51403.1"/>
    </source>
</evidence>
<comment type="caution">
    <text evidence="1">The sequence shown here is derived from an EMBL/GenBank/DDBJ whole genome shotgun (WGS) entry which is preliminary data.</text>
</comment>
<organism evidence="1 2">
    <name type="scientific">Pseudodesulfovibrio hydrargyri</name>
    <dbReference type="NCBI Taxonomy" id="2125990"/>
    <lineage>
        <taxon>Bacteria</taxon>
        <taxon>Pseudomonadati</taxon>
        <taxon>Thermodesulfobacteriota</taxon>
        <taxon>Desulfovibrionia</taxon>
        <taxon>Desulfovibrionales</taxon>
        <taxon>Desulfovibrionaceae</taxon>
    </lineage>
</organism>